<keyword evidence="10" id="KW-1185">Reference proteome</keyword>
<dbReference type="OrthoDB" id="1716531at2759"/>
<organism evidence="9 10">
    <name type="scientific">Allomyces macrogynus (strain ATCC 38327)</name>
    <name type="common">Allomyces javanicus var. macrogynus</name>
    <dbReference type="NCBI Taxonomy" id="578462"/>
    <lineage>
        <taxon>Eukaryota</taxon>
        <taxon>Fungi</taxon>
        <taxon>Fungi incertae sedis</taxon>
        <taxon>Blastocladiomycota</taxon>
        <taxon>Blastocladiomycetes</taxon>
        <taxon>Blastocladiales</taxon>
        <taxon>Blastocladiaceae</taxon>
        <taxon>Allomyces</taxon>
    </lineage>
</organism>
<comment type="similarity">
    <text evidence="2 7">Belongs to the derlin family.</text>
</comment>
<dbReference type="InterPro" id="IPR007599">
    <property type="entry name" value="DER1"/>
</dbReference>
<dbReference type="AlphaFoldDB" id="A0A0L0SN07"/>
<feature type="region of interest" description="Disordered" evidence="8">
    <location>
        <begin position="245"/>
        <end position="266"/>
    </location>
</feature>
<evidence type="ECO:0000313" key="9">
    <source>
        <dbReference type="EMBL" id="KNE63872.1"/>
    </source>
</evidence>
<evidence type="ECO:0000256" key="6">
    <source>
        <dbReference type="ARBA" id="ARBA00023136"/>
    </source>
</evidence>
<gene>
    <name evidence="9" type="ORF">AMAG_08936</name>
</gene>
<dbReference type="Proteomes" id="UP000054350">
    <property type="component" value="Unassembled WGS sequence"/>
</dbReference>
<keyword evidence="4 7" id="KW-0256">Endoplasmic reticulum</keyword>
<keyword evidence="5 7" id="KW-1133">Transmembrane helix</keyword>
<evidence type="ECO:0000256" key="4">
    <source>
        <dbReference type="ARBA" id="ARBA00022824"/>
    </source>
</evidence>
<feature type="transmembrane region" description="Helical" evidence="7">
    <location>
        <begin position="213"/>
        <end position="233"/>
    </location>
</feature>
<evidence type="ECO:0000256" key="8">
    <source>
        <dbReference type="SAM" id="MobiDB-lite"/>
    </source>
</evidence>
<protein>
    <recommendedName>
        <fullName evidence="7">Derlin</fullName>
    </recommendedName>
</protein>
<evidence type="ECO:0000256" key="3">
    <source>
        <dbReference type="ARBA" id="ARBA00022692"/>
    </source>
</evidence>
<accession>A0A0L0SN07</accession>
<keyword evidence="6 7" id="KW-0472">Membrane</keyword>
<comment type="function">
    <text evidence="7">May be involved in the degradation of misfolded endoplasmic reticulum (ER) luminal proteins.</text>
</comment>
<dbReference type="GO" id="GO:0005789">
    <property type="term" value="C:endoplasmic reticulum membrane"/>
    <property type="evidence" value="ECO:0007669"/>
    <property type="project" value="UniProtKB-SubCell"/>
</dbReference>
<dbReference type="VEuPathDB" id="FungiDB:AMAG_08936"/>
<feature type="transmembrane region" description="Helical" evidence="7">
    <location>
        <begin position="62"/>
        <end position="84"/>
    </location>
</feature>
<dbReference type="InterPro" id="IPR035952">
    <property type="entry name" value="Rhomboid-like_sf"/>
</dbReference>
<evidence type="ECO:0000256" key="5">
    <source>
        <dbReference type="ARBA" id="ARBA00022989"/>
    </source>
</evidence>
<dbReference type="EMBL" id="GG745343">
    <property type="protein sequence ID" value="KNE63872.1"/>
    <property type="molecule type" value="Genomic_DNA"/>
</dbReference>
<reference evidence="9 10" key="1">
    <citation type="submission" date="2009-11" db="EMBL/GenBank/DDBJ databases">
        <title>Annotation of Allomyces macrogynus ATCC 38327.</title>
        <authorList>
            <consortium name="The Broad Institute Genome Sequencing Platform"/>
            <person name="Russ C."/>
            <person name="Cuomo C."/>
            <person name="Burger G."/>
            <person name="Gray M.W."/>
            <person name="Holland P.W.H."/>
            <person name="King N."/>
            <person name="Lang F.B.F."/>
            <person name="Roger A.J."/>
            <person name="Ruiz-Trillo I."/>
            <person name="Young S.K."/>
            <person name="Zeng Q."/>
            <person name="Gargeya S."/>
            <person name="Fitzgerald M."/>
            <person name="Haas B."/>
            <person name="Abouelleil A."/>
            <person name="Alvarado L."/>
            <person name="Arachchi H.M."/>
            <person name="Berlin A."/>
            <person name="Chapman S.B."/>
            <person name="Gearin G."/>
            <person name="Goldberg J."/>
            <person name="Griggs A."/>
            <person name="Gujja S."/>
            <person name="Hansen M."/>
            <person name="Heiman D."/>
            <person name="Howarth C."/>
            <person name="Larimer J."/>
            <person name="Lui A."/>
            <person name="MacDonald P.J.P."/>
            <person name="McCowen C."/>
            <person name="Montmayeur A."/>
            <person name="Murphy C."/>
            <person name="Neiman D."/>
            <person name="Pearson M."/>
            <person name="Priest M."/>
            <person name="Roberts A."/>
            <person name="Saif S."/>
            <person name="Shea T."/>
            <person name="Sisk P."/>
            <person name="Stolte C."/>
            <person name="Sykes S."/>
            <person name="Wortman J."/>
            <person name="Nusbaum C."/>
            <person name="Birren B."/>
        </authorList>
    </citation>
    <scope>NUCLEOTIDE SEQUENCE [LARGE SCALE GENOMIC DNA]</scope>
    <source>
        <strain evidence="9 10">ATCC 38327</strain>
    </source>
</reference>
<comment type="subcellular location">
    <subcellularLocation>
        <location evidence="1 7">Endoplasmic reticulum membrane</location>
        <topology evidence="1 7">Multi-pass membrane protein</topology>
    </subcellularLocation>
</comment>
<dbReference type="STRING" id="578462.A0A0L0SN07"/>
<feature type="transmembrane region" description="Helical" evidence="7">
    <location>
        <begin position="27"/>
        <end position="50"/>
    </location>
</feature>
<sequence length="266" mass="29527">MSAVNAPPRAGNPVSDFIWGLPPLTRALFVSTVAVSLAANFALVDPYHLLLVWPLILKKYQVWRLLSCFFVGKLGFNWAMNLYFLYQHSLSLERGRYNGRTADYAFLVAFVMVCSLIAGWFFEFVVLSEPLMMALLYLWAQANGAQPVQFMFGMTFTAQYLPWVLAGWDLLMTGAFPLVKLCGIVIGHAFYYLDELYPAAHNGRRLISTPGFFYRMFPAGAGFTASATGGYAVHAPRAPFGRPDVQQAAGSGLRHRWGSGQRLGDG</sequence>
<name>A0A0L0SN07_ALLM3</name>
<evidence type="ECO:0000256" key="2">
    <source>
        <dbReference type="ARBA" id="ARBA00008917"/>
    </source>
</evidence>
<proteinExistence type="inferred from homology"/>
<dbReference type="PANTHER" id="PTHR11009">
    <property type="entry name" value="DER1-LIKE PROTEIN, DERLIN"/>
    <property type="match status" value="1"/>
</dbReference>
<evidence type="ECO:0000256" key="1">
    <source>
        <dbReference type="ARBA" id="ARBA00004477"/>
    </source>
</evidence>
<dbReference type="SUPFAM" id="SSF144091">
    <property type="entry name" value="Rhomboid-like"/>
    <property type="match status" value="1"/>
</dbReference>
<keyword evidence="3 7" id="KW-0812">Transmembrane</keyword>
<feature type="transmembrane region" description="Helical" evidence="7">
    <location>
        <begin position="104"/>
        <end position="127"/>
    </location>
</feature>
<reference evidence="10" key="2">
    <citation type="submission" date="2009-11" db="EMBL/GenBank/DDBJ databases">
        <title>The Genome Sequence of Allomyces macrogynus strain ATCC 38327.</title>
        <authorList>
            <consortium name="The Broad Institute Genome Sequencing Platform"/>
            <person name="Russ C."/>
            <person name="Cuomo C."/>
            <person name="Shea T."/>
            <person name="Young S.K."/>
            <person name="Zeng Q."/>
            <person name="Koehrsen M."/>
            <person name="Haas B."/>
            <person name="Borodovsky M."/>
            <person name="Guigo R."/>
            <person name="Alvarado L."/>
            <person name="Berlin A."/>
            <person name="Borenstein D."/>
            <person name="Chen Z."/>
            <person name="Engels R."/>
            <person name="Freedman E."/>
            <person name="Gellesch M."/>
            <person name="Goldberg J."/>
            <person name="Griggs A."/>
            <person name="Gujja S."/>
            <person name="Heiman D."/>
            <person name="Hepburn T."/>
            <person name="Howarth C."/>
            <person name="Jen D."/>
            <person name="Larson L."/>
            <person name="Lewis B."/>
            <person name="Mehta T."/>
            <person name="Park D."/>
            <person name="Pearson M."/>
            <person name="Roberts A."/>
            <person name="Saif S."/>
            <person name="Shenoy N."/>
            <person name="Sisk P."/>
            <person name="Stolte C."/>
            <person name="Sykes S."/>
            <person name="Walk T."/>
            <person name="White J."/>
            <person name="Yandava C."/>
            <person name="Burger G."/>
            <person name="Gray M.W."/>
            <person name="Holland P.W.H."/>
            <person name="King N."/>
            <person name="Lang F.B.F."/>
            <person name="Roger A.J."/>
            <person name="Ruiz-Trillo I."/>
            <person name="Lander E."/>
            <person name="Nusbaum C."/>
        </authorList>
    </citation>
    <scope>NUCLEOTIDE SEQUENCE [LARGE SCALE GENOMIC DNA]</scope>
    <source>
        <strain evidence="10">ATCC 38327</strain>
    </source>
</reference>
<dbReference type="Pfam" id="PF04511">
    <property type="entry name" value="DER1"/>
    <property type="match status" value="1"/>
</dbReference>
<evidence type="ECO:0000313" key="10">
    <source>
        <dbReference type="Proteomes" id="UP000054350"/>
    </source>
</evidence>
<feature type="transmembrane region" description="Helical" evidence="7">
    <location>
        <begin position="174"/>
        <end position="193"/>
    </location>
</feature>
<dbReference type="eggNOG" id="KOG0858">
    <property type="taxonomic scope" value="Eukaryota"/>
</dbReference>
<dbReference type="OMA" id="LWRCVTS"/>
<dbReference type="GO" id="GO:0006950">
    <property type="term" value="P:response to stress"/>
    <property type="evidence" value="ECO:0007669"/>
    <property type="project" value="UniProtKB-ARBA"/>
</dbReference>
<evidence type="ECO:0000256" key="7">
    <source>
        <dbReference type="RuleBase" id="RU363059"/>
    </source>
</evidence>